<feature type="domain" description="Helicase ATP-binding" evidence="1">
    <location>
        <begin position="20"/>
        <end position="204"/>
    </location>
</feature>
<evidence type="ECO:0000313" key="3">
    <source>
        <dbReference type="EMBL" id="KUN35838.1"/>
    </source>
</evidence>
<protein>
    <submittedName>
        <fullName evidence="3">Helicase</fullName>
    </submittedName>
</protein>
<proteinExistence type="predicted"/>
<dbReference type="GO" id="GO:0005829">
    <property type="term" value="C:cytosol"/>
    <property type="evidence" value="ECO:0007669"/>
    <property type="project" value="TreeGrafter"/>
</dbReference>
<evidence type="ECO:0000259" key="1">
    <source>
        <dbReference type="PROSITE" id="PS51192"/>
    </source>
</evidence>
<dbReference type="SUPFAM" id="SSF52540">
    <property type="entry name" value="P-loop containing nucleoside triphosphate hydrolases"/>
    <property type="match status" value="1"/>
</dbReference>
<dbReference type="InterPro" id="IPR006935">
    <property type="entry name" value="Helicase/UvrB_N"/>
</dbReference>
<feature type="domain" description="Helicase C-terminal" evidence="2">
    <location>
        <begin position="277"/>
        <end position="443"/>
    </location>
</feature>
<dbReference type="AlphaFoldDB" id="A0A101QTQ9"/>
<dbReference type="EMBL" id="LMWS01000031">
    <property type="protein sequence ID" value="KUN35838.1"/>
    <property type="molecule type" value="Genomic_DNA"/>
</dbReference>
<name>A0A101QTQ9_9ACTN</name>
<dbReference type="Pfam" id="PF04851">
    <property type="entry name" value="ResIII"/>
    <property type="match status" value="1"/>
</dbReference>
<dbReference type="PANTHER" id="PTHR47396">
    <property type="entry name" value="TYPE I RESTRICTION ENZYME ECOKI R PROTEIN"/>
    <property type="match status" value="1"/>
</dbReference>
<keyword evidence="3" id="KW-0378">Hydrolase</keyword>
<evidence type="ECO:0000313" key="4">
    <source>
        <dbReference type="Proteomes" id="UP000053271"/>
    </source>
</evidence>
<dbReference type="InterPro" id="IPR027417">
    <property type="entry name" value="P-loop_NTPase"/>
</dbReference>
<dbReference type="InterPro" id="IPR014001">
    <property type="entry name" value="Helicase_ATP-bd"/>
</dbReference>
<accession>A0A101QTQ9</accession>
<dbReference type="InterPro" id="IPR050742">
    <property type="entry name" value="Helicase_Restrict-Modif_Enz"/>
</dbReference>
<keyword evidence="3" id="KW-0347">Helicase</keyword>
<dbReference type="Gene3D" id="6.10.140.530">
    <property type="match status" value="2"/>
</dbReference>
<dbReference type="PROSITE" id="PS51192">
    <property type="entry name" value="HELICASE_ATP_BIND_1"/>
    <property type="match status" value="1"/>
</dbReference>
<dbReference type="GO" id="GO:0016787">
    <property type="term" value="F:hydrolase activity"/>
    <property type="evidence" value="ECO:0007669"/>
    <property type="project" value="InterPro"/>
</dbReference>
<dbReference type="GeneID" id="91427752"/>
<dbReference type="Proteomes" id="UP000053271">
    <property type="component" value="Unassembled WGS sequence"/>
</dbReference>
<evidence type="ECO:0000259" key="2">
    <source>
        <dbReference type="PROSITE" id="PS51194"/>
    </source>
</evidence>
<sequence>MPTPPLVLRPHQKEAVGAAVRALTQHPRTSVIAACGTGKTLIAARTTARITPHGRVLVLLPTLDLLSQTIRSWRLAGRKGPAIAVCSQRQALDHEPFGTDIPLTTDPGALTALITQSGSGPVTAYATYASLPAVIAAHRDHRLPPWDLIVVDEAHRTAGRLGKSWAAIHHDDRVPAARRLYLTATPRIWDPDDAPNSDGTETVASMDDETLFGPVAYHLNLSDAIDLGLLADYQILVPVVTNADLRDWLATGAGAGVDGLHLAGRQVAALRAIHDHKLRRILTFHHRVADARAFATTLTETAAALPDPLRPQGLWADWVSGSHTPQTRRRLLLEFTSHTSPDTPAVLSNARVLGEGIDVPDIDAVVFVDPKNSPVDTVQAVGRALRQQPGAGKKATLVVPVYLTPDEDPDDLLGADAYTPLWRTIQALRAHDDRLDARLSDPRTHRPTMPPEDPEAWLQFDRPTQADEIALALSLRVLAPKSAEWRRGLASARRFHHTHHHLDVPQTYEDPTGYPLGRWLTWQRHLHTKGTLGAARVHALERLGIIWDPRQQAFDRALAHAAAYAARHGHLAAPVDEIHDGFPLGRWLATQRTRAATLTDQRAAALTALDRWWNPPWPITWQRAYYVARQQSEDAATDSPTGKWLETQRVRAGDLHPEQRLLLGAIGLDLPEAFRPASSLLPARERAFQRALAAARAFHAREGHLKVPQRHIEEIDGERVRLGQWLSNVSRRRSGLSPQRQAALADLGL</sequence>
<dbReference type="STRING" id="68231.AQJ30_24570"/>
<dbReference type="GO" id="GO:0005524">
    <property type="term" value="F:ATP binding"/>
    <property type="evidence" value="ECO:0007669"/>
    <property type="project" value="InterPro"/>
</dbReference>
<dbReference type="CDD" id="cd18785">
    <property type="entry name" value="SF2_C"/>
    <property type="match status" value="1"/>
</dbReference>
<dbReference type="Gene3D" id="3.40.50.300">
    <property type="entry name" value="P-loop containing nucleotide triphosphate hydrolases"/>
    <property type="match status" value="2"/>
</dbReference>
<comment type="caution">
    <text evidence="3">The sequence shown here is derived from an EMBL/GenBank/DDBJ whole genome shotgun (WGS) entry which is preliminary data.</text>
</comment>
<keyword evidence="4" id="KW-1185">Reference proteome</keyword>
<organism evidence="3 4">
    <name type="scientific">Streptomyces longwoodensis</name>
    <dbReference type="NCBI Taxonomy" id="68231"/>
    <lineage>
        <taxon>Bacteria</taxon>
        <taxon>Bacillati</taxon>
        <taxon>Actinomycetota</taxon>
        <taxon>Actinomycetes</taxon>
        <taxon>Kitasatosporales</taxon>
        <taxon>Streptomycetaceae</taxon>
        <taxon>Streptomyces</taxon>
    </lineage>
</organism>
<dbReference type="PANTHER" id="PTHR47396:SF1">
    <property type="entry name" value="ATP-DEPENDENT HELICASE IRC3-RELATED"/>
    <property type="match status" value="1"/>
</dbReference>
<keyword evidence="3" id="KW-0547">Nucleotide-binding</keyword>
<dbReference type="Pfam" id="PF00271">
    <property type="entry name" value="Helicase_C"/>
    <property type="match status" value="1"/>
</dbReference>
<reference evidence="3 4" key="1">
    <citation type="submission" date="2015-10" db="EMBL/GenBank/DDBJ databases">
        <title>Draft genome sequence of Streptomyces longwoodensis DSM 41677, type strain for the species Streptomyces longwoodensis.</title>
        <authorList>
            <person name="Ruckert C."/>
            <person name="Winkler A."/>
            <person name="Kalinowski J."/>
            <person name="Kampfer P."/>
            <person name="Glaeser S."/>
        </authorList>
    </citation>
    <scope>NUCLEOTIDE SEQUENCE [LARGE SCALE GENOMIC DNA]</scope>
    <source>
        <strain evidence="3 4">DSM 41677</strain>
    </source>
</reference>
<dbReference type="SMART" id="SM00490">
    <property type="entry name" value="HELICc"/>
    <property type="match status" value="1"/>
</dbReference>
<dbReference type="SMART" id="SM00487">
    <property type="entry name" value="DEXDc"/>
    <property type="match status" value="1"/>
</dbReference>
<dbReference type="InterPro" id="IPR001650">
    <property type="entry name" value="Helicase_C-like"/>
</dbReference>
<dbReference type="InterPro" id="IPR005114">
    <property type="entry name" value="Helicase_assoc"/>
</dbReference>
<dbReference type="Pfam" id="PF03457">
    <property type="entry name" value="HA"/>
    <property type="match status" value="3"/>
</dbReference>
<dbReference type="GO" id="GO:0004386">
    <property type="term" value="F:helicase activity"/>
    <property type="evidence" value="ECO:0007669"/>
    <property type="project" value="UniProtKB-KW"/>
</dbReference>
<gene>
    <name evidence="3" type="ORF">AQJ30_24570</name>
</gene>
<dbReference type="GO" id="GO:0003677">
    <property type="term" value="F:DNA binding"/>
    <property type="evidence" value="ECO:0007669"/>
    <property type="project" value="InterPro"/>
</dbReference>
<keyword evidence="3" id="KW-0067">ATP-binding</keyword>
<dbReference type="RefSeq" id="WP_067237916.1">
    <property type="nucleotide sequence ID" value="NZ_KQ948557.1"/>
</dbReference>
<dbReference type="PROSITE" id="PS51194">
    <property type="entry name" value="HELICASE_CTER"/>
    <property type="match status" value="1"/>
</dbReference>